<sequence>MQSSQEQKYVQDVEKKRASDSLSISDSNVDWNDREFINKTIRKVDFRLLPILGSIYAFSLIDRNNLSNARISGADVEIGLGVGNHYSLATLVFFIPYIILEVPSNMLFRRIGASAFLGTIGLLWGVIMISMGFVKTWNQMAALRGLLGILEQHCSVIVDFPDKNKFLTYGQTQLIRERVERDRADTEHDTLTIQKCLRYACDLKLYTPVPGFSMGYLCTTLSALMAIVGLSMTAFHPRNAVRFAGCFIGLAGSQGNIPSLLAYQSNNIRRQSKRAFASALQVGFGGIGGIMASLAYRQQDSPRYRLGITITIAFQGLLIVLVILNSIWFMYRNNQVKKGGKPIEGYPGFLYTL</sequence>
<name>A0AAV5A5D0_9AGAM</name>
<evidence type="ECO:0000313" key="7">
    <source>
        <dbReference type="EMBL" id="GJJ08673.1"/>
    </source>
</evidence>
<feature type="transmembrane region" description="Helical" evidence="6">
    <location>
        <begin position="275"/>
        <end position="296"/>
    </location>
</feature>
<comment type="subcellular location">
    <subcellularLocation>
        <location evidence="1">Membrane</location>
        <topology evidence="1">Multi-pass membrane protein</topology>
    </subcellularLocation>
</comment>
<keyword evidence="3 6" id="KW-0812">Transmembrane</keyword>
<feature type="transmembrane region" description="Helical" evidence="6">
    <location>
        <begin position="214"/>
        <end position="235"/>
    </location>
</feature>
<comment type="caution">
    <text evidence="7">The sequence shown here is derived from an EMBL/GenBank/DDBJ whole genome shotgun (WGS) entry which is preliminary data.</text>
</comment>
<reference evidence="7" key="1">
    <citation type="submission" date="2021-10" db="EMBL/GenBank/DDBJ databases">
        <title>De novo Genome Assembly of Clathrus columnatus (Basidiomycota, Fungi) Using Illumina and Nanopore Sequence Data.</title>
        <authorList>
            <person name="Ogiso-Tanaka E."/>
            <person name="Itagaki H."/>
            <person name="Hosoya T."/>
            <person name="Hosaka K."/>
        </authorList>
    </citation>
    <scope>NUCLEOTIDE SEQUENCE</scope>
    <source>
        <strain evidence="7">MO-923</strain>
    </source>
</reference>
<keyword evidence="5 6" id="KW-0472">Membrane</keyword>
<evidence type="ECO:0000256" key="4">
    <source>
        <dbReference type="ARBA" id="ARBA00022989"/>
    </source>
</evidence>
<feature type="transmembrane region" description="Helical" evidence="6">
    <location>
        <begin position="81"/>
        <end position="100"/>
    </location>
</feature>
<dbReference type="PANTHER" id="PTHR43791:SF3">
    <property type="entry name" value="MAJOR FACILITATOR SUPERFAMILY (MFS) PROFILE DOMAIN-CONTAINING PROTEIN"/>
    <property type="match status" value="1"/>
</dbReference>
<feature type="transmembrane region" description="Helical" evidence="6">
    <location>
        <begin position="112"/>
        <end position="134"/>
    </location>
</feature>
<dbReference type="SUPFAM" id="SSF103473">
    <property type="entry name" value="MFS general substrate transporter"/>
    <property type="match status" value="2"/>
</dbReference>
<evidence type="ECO:0000256" key="3">
    <source>
        <dbReference type="ARBA" id="ARBA00022692"/>
    </source>
</evidence>
<dbReference type="PANTHER" id="PTHR43791">
    <property type="entry name" value="PERMEASE-RELATED"/>
    <property type="match status" value="1"/>
</dbReference>
<evidence type="ECO:0000313" key="8">
    <source>
        <dbReference type="Proteomes" id="UP001050691"/>
    </source>
</evidence>
<dbReference type="Gene3D" id="1.20.1250.20">
    <property type="entry name" value="MFS general substrate transporter like domains"/>
    <property type="match status" value="1"/>
</dbReference>
<evidence type="ECO:0000256" key="2">
    <source>
        <dbReference type="ARBA" id="ARBA00022448"/>
    </source>
</evidence>
<keyword evidence="8" id="KW-1185">Reference proteome</keyword>
<accession>A0AAV5A5D0</accession>
<dbReference type="GO" id="GO:0016020">
    <property type="term" value="C:membrane"/>
    <property type="evidence" value="ECO:0007669"/>
    <property type="project" value="UniProtKB-SubCell"/>
</dbReference>
<keyword evidence="2" id="KW-0813">Transport</keyword>
<keyword evidence="4 6" id="KW-1133">Transmembrane helix</keyword>
<organism evidence="7 8">
    <name type="scientific">Clathrus columnatus</name>
    <dbReference type="NCBI Taxonomy" id="1419009"/>
    <lineage>
        <taxon>Eukaryota</taxon>
        <taxon>Fungi</taxon>
        <taxon>Dikarya</taxon>
        <taxon>Basidiomycota</taxon>
        <taxon>Agaricomycotina</taxon>
        <taxon>Agaricomycetes</taxon>
        <taxon>Phallomycetidae</taxon>
        <taxon>Phallales</taxon>
        <taxon>Clathraceae</taxon>
        <taxon>Clathrus</taxon>
    </lineage>
</organism>
<dbReference type="Proteomes" id="UP001050691">
    <property type="component" value="Unassembled WGS sequence"/>
</dbReference>
<evidence type="ECO:0000256" key="5">
    <source>
        <dbReference type="ARBA" id="ARBA00023136"/>
    </source>
</evidence>
<evidence type="ECO:0000256" key="6">
    <source>
        <dbReference type="SAM" id="Phobius"/>
    </source>
</evidence>
<dbReference type="AlphaFoldDB" id="A0AAV5A5D0"/>
<feature type="transmembrane region" description="Helical" evidence="6">
    <location>
        <begin position="308"/>
        <end position="331"/>
    </location>
</feature>
<evidence type="ECO:0000256" key="1">
    <source>
        <dbReference type="ARBA" id="ARBA00004141"/>
    </source>
</evidence>
<dbReference type="EMBL" id="BPWL01000003">
    <property type="protein sequence ID" value="GJJ08673.1"/>
    <property type="molecule type" value="Genomic_DNA"/>
</dbReference>
<proteinExistence type="predicted"/>
<dbReference type="InterPro" id="IPR036259">
    <property type="entry name" value="MFS_trans_sf"/>
</dbReference>
<gene>
    <name evidence="7" type="ORF">Clacol_002892</name>
</gene>
<dbReference type="GO" id="GO:0022857">
    <property type="term" value="F:transmembrane transporter activity"/>
    <property type="evidence" value="ECO:0007669"/>
    <property type="project" value="TreeGrafter"/>
</dbReference>
<protein>
    <submittedName>
        <fullName evidence="7">Uncharacterized protein</fullName>
    </submittedName>
</protein>